<dbReference type="Proteomes" id="UP000183760">
    <property type="component" value="Unassembled WGS sequence"/>
</dbReference>
<reference evidence="1 2" key="1">
    <citation type="submission" date="2016-10" db="EMBL/GenBank/DDBJ databases">
        <authorList>
            <person name="Varghese N."/>
            <person name="Submissions S."/>
        </authorList>
    </citation>
    <scope>NUCLEOTIDE SEQUENCE [LARGE SCALE GENOMIC DNA]</scope>
    <source>
        <strain evidence="1 2">DSM 16525</strain>
    </source>
</reference>
<comment type="caution">
    <text evidence="1">The sequence shown here is derived from an EMBL/GenBank/DDBJ whole genome shotgun (WGS) entry which is preliminary data.</text>
</comment>
<evidence type="ECO:0000313" key="2">
    <source>
        <dbReference type="Proteomes" id="UP000183760"/>
    </source>
</evidence>
<proteinExistence type="predicted"/>
<gene>
    <name evidence="1" type="ORF">SAMN05443572_1011497</name>
</gene>
<accession>A0ABY1BZ84</accession>
<evidence type="ECO:0000313" key="1">
    <source>
        <dbReference type="EMBL" id="SET22282.1"/>
    </source>
</evidence>
<sequence>MTTVMKRTSPTKFSYRSHLWTQLDAASLSHVSAASISNIGFGLLHGHPPVPC</sequence>
<dbReference type="RefSeq" id="WP_170300386.1">
    <property type="nucleotide sequence ID" value="NZ_BJXR01000002.1"/>
</dbReference>
<protein>
    <submittedName>
        <fullName evidence="1">Uncharacterized protein</fullName>
    </submittedName>
</protein>
<dbReference type="EMBL" id="FOIB01000001">
    <property type="protein sequence ID" value="SET22282.1"/>
    <property type="molecule type" value="Genomic_DNA"/>
</dbReference>
<organism evidence="1 2">
    <name type="scientific">Myxococcus fulvus</name>
    <dbReference type="NCBI Taxonomy" id="33"/>
    <lineage>
        <taxon>Bacteria</taxon>
        <taxon>Pseudomonadati</taxon>
        <taxon>Myxococcota</taxon>
        <taxon>Myxococcia</taxon>
        <taxon>Myxococcales</taxon>
        <taxon>Cystobacterineae</taxon>
        <taxon>Myxococcaceae</taxon>
        <taxon>Myxococcus</taxon>
    </lineage>
</organism>
<keyword evidence="2" id="KW-1185">Reference proteome</keyword>
<name>A0ABY1BZ84_MYXFU</name>